<keyword evidence="7" id="KW-0805">Transcription regulation</keyword>
<evidence type="ECO:0000256" key="14">
    <source>
        <dbReference type="SAM" id="MobiDB-lite"/>
    </source>
</evidence>
<dbReference type="GO" id="GO:0008270">
    <property type="term" value="F:zinc ion binding"/>
    <property type="evidence" value="ECO:0007669"/>
    <property type="project" value="UniProtKB-KW"/>
</dbReference>
<feature type="compositionally biased region" description="Basic and acidic residues" evidence="14">
    <location>
        <begin position="196"/>
        <end position="213"/>
    </location>
</feature>
<dbReference type="PANTHER" id="PTHR24086">
    <property type="entry name" value="NUCLEAR RECEPTOR SUBFAMILY 5 GROUP A"/>
    <property type="match status" value="1"/>
</dbReference>
<dbReference type="GO" id="GO:0000978">
    <property type="term" value="F:RNA polymerase II cis-regulatory region sequence-specific DNA binding"/>
    <property type="evidence" value="ECO:0007669"/>
    <property type="project" value="TreeGrafter"/>
</dbReference>
<evidence type="ECO:0000256" key="4">
    <source>
        <dbReference type="ARBA" id="ARBA00022771"/>
    </source>
</evidence>
<comment type="caution">
    <text evidence="16">The sequence shown here is derived from an EMBL/GenBank/DDBJ whole genome shotgun (WGS) entry which is preliminary data.</text>
</comment>
<dbReference type="SMART" id="SM00399">
    <property type="entry name" value="ZnF_C4"/>
    <property type="match status" value="1"/>
</dbReference>
<evidence type="ECO:0000256" key="5">
    <source>
        <dbReference type="ARBA" id="ARBA00022833"/>
    </source>
</evidence>
<evidence type="ECO:0000256" key="9">
    <source>
        <dbReference type="ARBA" id="ARBA00023125"/>
    </source>
</evidence>
<evidence type="ECO:0000256" key="1">
    <source>
        <dbReference type="ARBA" id="ARBA00004123"/>
    </source>
</evidence>
<evidence type="ECO:0000256" key="3">
    <source>
        <dbReference type="ARBA" id="ARBA00022723"/>
    </source>
</evidence>
<keyword evidence="3" id="KW-0479">Metal-binding</keyword>
<dbReference type="GO" id="GO:0009755">
    <property type="term" value="P:hormone-mediated signaling pathway"/>
    <property type="evidence" value="ECO:0007669"/>
    <property type="project" value="TreeGrafter"/>
</dbReference>
<evidence type="ECO:0000256" key="8">
    <source>
        <dbReference type="ARBA" id="ARBA00023121"/>
    </source>
</evidence>
<dbReference type="InterPro" id="IPR001628">
    <property type="entry name" value="Znf_hrmn_rcpt"/>
</dbReference>
<dbReference type="InterPro" id="IPR013088">
    <property type="entry name" value="Znf_NHR/GATA"/>
</dbReference>
<dbReference type="GO" id="GO:0090575">
    <property type="term" value="C:RNA polymerase II transcription regulator complex"/>
    <property type="evidence" value="ECO:0007669"/>
    <property type="project" value="TreeGrafter"/>
</dbReference>
<dbReference type="InterPro" id="IPR016355">
    <property type="entry name" value="NR5-like"/>
</dbReference>
<reference evidence="16 17" key="1">
    <citation type="journal article" date="2013" name="Proc. Natl. Acad. Sci. U.S.A.">
        <title>The king cobra genome reveals dynamic gene evolution and adaptation in the snake venom system.</title>
        <authorList>
            <person name="Vonk F.J."/>
            <person name="Casewell N.R."/>
            <person name="Henkel C.V."/>
            <person name="Heimberg A.M."/>
            <person name="Jansen H.J."/>
            <person name="McCleary R.J."/>
            <person name="Kerkkamp H.M."/>
            <person name="Vos R.A."/>
            <person name="Guerreiro I."/>
            <person name="Calvete J.J."/>
            <person name="Wuster W."/>
            <person name="Woods A.E."/>
            <person name="Logan J.M."/>
            <person name="Harrison R.A."/>
            <person name="Castoe T.A."/>
            <person name="de Koning A.P."/>
            <person name="Pollock D.D."/>
            <person name="Yandell M."/>
            <person name="Calderon D."/>
            <person name="Renjifo C."/>
            <person name="Currier R.B."/>
            <person name="Salgado D."/>
            <person name="Pla D."/>
            <person name="Sanz L."/>
            <person name="Hyder A.S."/>
            <person name="Ribeiro J.M."/>
            <person name="Arntzen J.W."/>
            <person name="van den Thillart G.E."/>
            <person name="Boetzer M."/>
            <person name="Pirovano W."/>
            <person name="Dirks R.P."/>
            <person name="Spaink H.P."/>
            <person name="Duboule D."/>
            <person name="McGlinn E."/>
            <person name="Kini R.M."/>
            <person name="Richardson M.K."/>
        </authorList>
    </citation>
    <scope>NUCLEOTIDE SEQUENCE</scope>
    <source>
        <tissue evidence="16">Blood</tissue>
    </source>
</reference>
<dbReference type="GO" id="GO:0009888">
    <property type="term" value="P:tissue development"/>
    <property type="evidence" value="ECO:0007669"/>
    <property type="project" value="TreeGrafter"/>
</dbReference>
<feature type="non-terminal residue" evidence="16">
    <location>
        <position position="228"/>
    </location>
</feature>
<evidence type="ECO:0000256" key="7">
    <source>
        <dbReference type="ARBA" id="ARBA00023015"/>
    </source>
</evidence>
<dbReference type="PANTHER" id="PTHR24086:SF24">
    <property type="entry name" value="STEROIDOGENIC FACTOR 1"/>
    <property type="match status" value="1"/>
</dbReference>
<keyword evidence="13" id="KW-0539">Nucleus</keyword>
<keyword evidence="11" id="KW-0804">Transcription</keyword>
<keyword evidence="6" id="KW-0832">Ubl conjugation</keyword>
<feature type="region of interest" description="Disordered" evidence="14">
    <location>
        <begin position="174"/>
        <end position="228"/>
    </location>
</feature>
<proteinExistence type="predicted"/>
<evidence type="ECO:0000256" key="6">
    <source>
        <dbReference type="ARBA" id="ARBA00022843"/>
    </source>
</evidence>
<comment type="subcellular location">
    <subcellularLocation>
        <location evidence="1">Nucleus</location>
    </subcellularLocation>
</comment>
<evidence type="ECO:0000313" key="16">
    <source>
        <dbReference type="EMBL" id="ETE59819.1"/>
    </source>
</evidence>
<keyword evidence="12" id="KW-0675">Receptor</keyword>
<evidence type="ECO:0000313" key="17">
    <source>
        <dbReference type="Proteomes" id="UP000018936"/>
    </source>
</evidence>
<keyword evidence="2" id="KW-0597">Phosphoprotein</keyword>
<keyword evidence="17" id="KW-1185">Reference proteome</keyword>
<dbReference type="SUPFAM" id="SSF57716">
    <property type="entry name" value="Glucocorticoid receptor-like (DNA-binding domain)"/>
    <property type="match status" value="1"/>
</dbReference>
<keyword evidence="9" id="KW-0238">DNA-binding</keyword>
<evidence type="ECO:0000256" key="10">
    <source>
        <dbReference type="ARBA" id="ARBA00023159"/>
    </source>
</evidence>
<gene>
    <name evidence="16" type="primary">NR5A1</name>
    <name evidence="16" type="ORF">L345_14450</name>
</gene>
<feature type="non-terminal residue" evidence="16">
    <location>
        <position position="1"/>
    </location>
</feature>
<dbReference type="EMBL" id="AZIM01005204">
    <property type="protein sequence ID" value="ETE59819.1"/>
    <property type="molecule type" value="Genomic_DNA"/>
</dbReference>
<dbReference type="PROSITE" id="PS51030">
    <property type="entry name" value="NUCLEAR_REC_DBD_2"/>
    <property type="match status" value="1"/>
</dbReference>
<name>V8NC14_OPHHA</name>
<evidence type="ECO:0000259" key="15">
    <source>
        <dbReference type="PROSITE" id="PS51030"/>
    </source>
</evidence>
<evidence type="ECO:0000256" key="2">
    <source>
        <dbReference type="ARBA" id="ARBA00022553"/>
    </source>
</evidence>
<dbReference type="Pfam" id="PF00105">
    <property type="entry name" value="zf-C4"/>
    <property type="match status" value="1"/>
</dbReference>
<keyword evidence="4" id="KW-0863">Zinc-finger</keyword>
<keyword evidence="10" id="KW-0010">Activator</keyword>
<organism evidence="16 17">
    <name type="scientific">Ophiophagus hannah</name>
    <name type="common">King cobra</name>
    <name type="synonym">Naja hannah</name>
    <dbReference type="NCBI Taxonomy" id="8665"/>
    <lineage>
        <taxon>Eukaryota</taxon>
        <taxon>Metazoa</taxon>
        <taxon>Chordata</taxon>
        <taxon>Craniata</taxon>
        <taxon>Vertebrata</taxon>
        <taxon>Euteleostomi</taxon>
        <taxon>Lepidosauria</taxon>
        <taxon>Squamata</taxon>
        <taxon>Bifurcata</taxon>
        <taxon>Unidentata</taxon>
        <taxon>Episquamata</taxon>
        <taxon>Toxicofera</taxon>
        <taxon>Serpentes</taxon>
        <taxon>Colubroidea</taxon>
        <taxon>Elapidae</taxon>
        <taxon>Elapinae</taxon>
        <taxon>Ophiophagus</taxon>
    </lineage>
</organism>
<evidence type="ECO:0000256" key="11">
    <source>
        <dbReference type="ARBA" id="ARBA00023163"/>
    </source>
</evidence>
<accession>V8NC14</accession>
<evidence type="ECO:0000256" key="13">
    <source>
        <dbReference type="ARBA" id="ARBA00023242"/>
    </source>
</evidence>
<feature type="domain" description="Nuclear receptor" evidence="15">
    <location>
        <begin position="124"/>
        <end position="175"/>
    </location>
</feature>
<protein>
    <submittedName>
        <fullName evidence="16">Steroidogenic factor 1</fullName>
    </submittedName>
</protein>
<dbReference type="GO" id="GO:0008289">
    <property type="term" value="F:lipid binding"/>
    <property type="evidence" value="ECO:0007669"/>
    <property type="project" value="UniProtKB-KW"/>
</dbReference>
<dbReference type="OrthoDB" id="5771769at2759"/>
<keyword evidence="5" id="KW-0862">Zinc</keyword>
<dbReference type="AlphaFoldDB" id="V8NC14"/>
<dbReference type="Proteomes" id="UP000018936">
    <property type="component" value="Unassembled WGS sequence"/>
</dbReference>
<evidence type="ECO:0000256" key="12">
    <source>
        <dbReference type="ARBA" id="ARBA00023170"/>
    </source>
</evidence>
<dbReference type="Gene3D" id="3.30.50.10">
    <property type="entry name" value="Erythroid Transcription Factor GATA-1, subunit A"/>
    <property type="match status" value="1"/>
</dbReference>
<dbReference type="GO" id="GO:0004879">
    <property type="term" value="F:nuclear receptor activity"/>
    <property type="evidence" value="ECO:0007669"/>
    <property type="project" value="InterPro"/>
</dbReference>
<sequence length="228" mass="25402">MVVSLREGCVGPKEGLGTVTWPWRKPMKQEFEIYRGHHLEAGTGLKSVRQKKACDCQGKRTHRSTWEWGPQSVTKSGLQCGSIRIKTGVQGFGLQPLSLLENFTAKEKLVESSAEREKPRATFQGFFKRTVQNNKHYTCTESQNCKIDKTQRKRCPYCRFQKCLAVGMRLEAGRGAGERPHPELPAAGAGQGPAGEAEHLRTPVQDGRPDSLRHRGVGAQLHLLQRTG</sequence>
<keyword evidence="8" id="KW-0446">Lipid-binding</keyword>